<dbReference type="CDD" id="cd07377">
    <property type="entry name" value="WHTH_GntR"/>
    <property type="match status" value="1"/>
</dbReference>
<dbReference type="SMART" id="SM00895">
    <property type="entry name" value="FCD"/>
    <property type="match status" value="1"/>
</dbReference>
<accession>A0A0P1EK61</accession>
<organism evidence="5 6">
    <name type="scientific">Shimia marina</name>
    <dbReference type="NCBI Taxonomy" id="321267"/>
    <lineage>
        <taxon>Bacteria</taxon>
        <taxon>Pseudomonadati</taxon>
        <taxon>Pseudomonadota</taxon>
        <taxon>Alphaproteobacteria</taxon>
        <taxon>Rhodobacterales</taxon>
        <taxon>Roseobacteraceae</taxon>
    </lineage>
</organism>
<dbReference type="PROSITE" id="PS50949">
    <property type="entry name" value="HTH_GNTR"/>
    <property type="match status" value="1"/>
</dbReference>
<feature type="domain" description="HTH gntR-type" evidence="4">
    <location>
        <begin position="10"/>
        <end position="77"/>
    </location>
</feature>
<dbReference type="EMBL" id="CYPW01000004">
    <property type="protein sequence ID" value="CUH50857.1"/>
    <property type="molecule type" value="Genomic_DNA"/>
</dbReference>
<dbReference type="PRINTS" id="PR00035">
    <property type="entry name" value="HTHGNTR"/>
</dbReference>
<proteinExistence type="predicted"/>
<dbReference type="Gene3D" id="1.10.10.10">
    <property type="entry name" value="Winged helix-like DNA-binding domain superfamily/Winged helix DNA-binding domain"/>
    <property type="match status" value="1"/>
</dbReference>
<dbReference type="InterPro" id="IPR036388">
    <property type="entry name" value="WH-like_DNA-bd_sf"/>
</dbReference>
<dbReference type="RefSeq" id="WP_058238244.1">
    <property type="nucleotide sequence ID" value="NZ_CYPW01000004.1"/>
</dbReference>
<evidence type="ECO:0000256" key="1">
    <source>
        <dbReference type="ARBA" id="ARBA00023015"/>
    </source>
</evidence>
<dbReference type="SUPFAM" id="SSF48008">
    <property type="entry name" value="GntR ligand-binding domain-like"/>
    <property type="match status" value="1"/>
</dbReference>
<dbReference type="SUPFAM" id="SSF46785">
    <property type="entry name" value="Winged helix' DNA-binding domain"/>
    <property type="match status" value="1"/>
</dbReference>
<dbReference type="InterPro" id="IPR008920">
    <property type="entry name" value="TF_FadR/GntR_C"/>
</dbReference>
<dbReference type="Gene3D" id="1.20.120.530">
    <property type="entry name" value="GntR ligand-binding domain-like"/>
    <property type="match status" value="1"/>
</dbReference>
<name>A0A0P1EK61_9RHOB</name>
<keyword evidence="1" id="KW-0805">Transcription regulation</keyword>
<dbReference type="SMART" id="SM00345">
    <property type="entry name" value="HTH_GNTR"/>
    <property type="match status" value="1"/>
</dbReference>
<dbReference type="STRING" id="321267.SHM7688_00288"/>
<dbReference type="InterPro" id="IPR000524">
    <property type="entry name" value="Tscrpt_reg_HTH_GntR"/>
</dbReference>
<sequence length="226" mass="26034">MPAKRAVVKQSLPELITNDLRERILSGDLKEGEAIRQELLADEYDVSRMPVREALKRLSAEGLVHWENNRGGYVMKHSLREIGEIFDLRVLLEVDLFRHAIPEMGEAEFQRCEEIIAAMDESYQEDDVSRWGKLNYDYHCALYSAAGRRLSEEMLARLNVHSDRYVRIHLSVMEQREPAQVEHRNLLTLARAGDVEGACDLLVHHITRTKSELLEMIAAQRKAEEA</sequence>
<dbReference type="Pfam" id="PF07729">
    <property type="entry name" value="FCD"/>
    <property type="match status" value="1"/>
</dbReference>
<dbReference type="OrthoDB" id="7834120at2"/>
<dbReference type="Pfam" id="PF00392">
    <property type="entry name" value="GntR"/>
    <property type="match status" value="1"/>
</dbReference>
<evidence type="ECO:0000259" key="4">
    <source>
        <dbReference type="PROSITE" id="PS50949"/>
    </source>
</evidence>
<protein>
    <submittedName>
        <fullName evidence="5">Carbon starvation induced regulator</fullName>
    </submittedName>
</protein>
<reference evidence="5 6" key="1">
    <citation type="submission" date="2015-09" db="EMBL/GenBank/DDBJ databases">
        <authorList>
            <consortium name="Swine Surveillance"/>
        </authorList>
    </citation>
    <scope>NUCLEOTIDE SEQUENCE [LARGE SCALE GENOMIC DNA]</scope>
    <source>
        <strain evidence="5 6">CECT 7688</strain>
    </source>
</reference>
<dbReference type="AlphaFoldDB" id="A0A0P1EK61"/>
<dbReference type="PANTHER" id="PTHR43537">
    <property type="entry name" value="TRANSCRIPTIONAL REGULATOR, GNTR FAMILY"/>
    <property type="match status" value="1"/>
</dbReference>
<keyword evidence="6" id="KW-1185">Reference proteome</keyword>
<evidence type="ECO:0000313" key="5">
    <source>
        <dbReference type="EMBL" id="CUH50857.1"/>
    </source>
</evidence>
<evidence type="ECO:0000256" key="2">
    <source>
        <dbReference type="ARBA" id="ARBA00023125"/>
    </source>
</evidence>
<dbReference type="PANTHER" id="PTHR43537:SF41">
    <property type="entry name" value="TRANSCRIPTIONAL REGULATORY PROTEIN"/>
    <property type="match status" value="1"/>
</dbReference>
<gene>
    <name evidence="5" type="primary">csiR</name>
    <name evidence="5" type="ORF">SHM7688_00288</name>
</gene>
<dbReference type="GO" id="GO:0003700">
    <property type="term" value="F:DNA-binding transcription factor activity"/>
    <property type="evidence" value="ECO:0007669"/>
    <property type="project" value="InterPro"/>
</dbReference>
<dbReference type="InterPro" id="IPR036390">
    <property type="entry name" value="WH_DNA-bd_sf"/>
</dbReference>
<evidence type="ECO:0000313" key="6">
    <source>
        <dbReference type="Proteomes" id="UP000054823"/>
    </source>
</evidence>
<dbReference type="GO" id="GO:0003677">
    <property type="term" value="F:DNA binding"/>
    <property type="evidence" value="ECO:0007669"/>
    <property type="project" value="UniProtKB-KW"/>
</dbReference>
<keyword evidence="2" id="KW-0238">DNA-binding</keyword>
<dbReference type="InterPro" id="IPR011711">
    <property type="entry name" value="GntR_C"/>
</dbReference>
<keyword evidence="3" id="KW-0804">Transcription</keyword>
<dbReference type="Proteomes" id="UP000054823">
    <property type="component" value="Unassembled WGS sequence"/>
</dbReference>
<evidence type="ECO:0000256" key="3">
    <source>
        <dbReference type="ARBA" id="ARBA00023163"/>
    </source>
</evidence>